<dbReference type="STRING" id="251229.Chro_2676"/>
<evidence type="ECO:0008006" key="3">
    <source>
        <dbReference type="Google" id="ProtNLM"/>
    </source>
</evidence>
<dbReference type="eggNOG" id="ENOG5033S3G">
    <property type="taxonomic scope" value="Bacteria"/>
</dbReference>
<keyword evidence="2" id="KW-1185">Reference proteome</keyword>
<dbReference type="Proteomes" id="UP000010384">
    <property type="component" value="Chromosome"/>
</dbReference>
<dbReference type="EMBL" id="CP003597">
    <property type="protein sequence ID" value="AFY88150.1"/>
    <property type="molecule type" value="Genomic_DNA"/>
</dbReference>
<name>K9TZY8_CHRTP</name>
<evidence type="ECO:0000313" key="1">
    <source>
        <dbReference type="EMBL" id="AFY88150.1"/>
    </source>
</evidence>
<dbReference type="OrthoDB" id="510779at2"/>
<dbReference type="KEGG" id="cthe:Chro_2676"/>
<gene>
    <name evidence="1" type="ORF">Chro_2676</name>
</gene>
<dbReference type="HOGENOM" id="CLU_1145592_0_0_3"/>
<protein>
    <recommendedName>
        <fullName evidence="3">GIY-YIG domain-containing protein</fullName>
    </recommendedName>
</protein>
<reference evidence="1 2" key="1">
    <citation type="submission" date="2012-06" db="EMBL/GenBank/DDBJ databases">
        <title>Finished chromosome of genome of Chroococcidiopsis thermalis PCC 7203.</title>
        <authorList>
            <consortium name="US DOE Joint Genome Institute"/>
            <person name="Gugger M."/>
            <person name="Coursin T."/>
            <person name="Rippka R."/>
            <person name="Tandeau De Marsac N."/>
            <person name="Huntemann M."/>
            <person name="Wei C.-L."/>
            <person name="Han J."/>
            <person name="Detter J.C."/>
            <person name="Han C."/>
            <person name="Tapia R."/>
            <person name="Davenport K."/>
            <person name="Daligault H."/>
            <person name="Erkkila T."/>
            <person name="Gu W."/>
            <person name="Munk A.C.C."/>
            <person name="Teshima H."/>
            <person name="Xu Y."/>
            <person name="Chain P."/>
            <person name="Chen A."/>
            <person name="Krypides N."/>
            <person name="Mavromatis K."/>
            <person name="Markowitz V."/>
            <person name="Szeto E."/>
            <person name="Ivanova N."/>
            <person name="Mikhailova N."/>
            <person name="Ovchinnikova G."/>
            <person name="Pagani I."/>
            <person name="Pati A."/>
            <person name="Goodwin L."/>
            <person name="Peters L."/>
            <person name="Pitluck S."/>
            <person name="Woyke T."/>
            <person name="Kerfeld C."/>
        </authorList>
    </citation>
    <scope>NUCLEOTIDE SEQUENCE [LARGE SCALE GENOMIC DNA]</scope>
    <source>
        <strain evidence="1 2">PCC 7203</strain>
    </source>
</reference>
<organism evidence="1 2">
    <name type="scientific">Chroococcidiopsis thermalis (strain PCC 7203)</name>
    <dbReference type="NCBI Taxonomy" id="251229"/>
    <lineage>
        <taxon>Bacteria</taxon>
        <taxon>Bacillati</taxon>
        <taxon>Cyanobacteriota</taxon>
        <taxon>Cyanophyceae</taxon>
        <taxon>Chroococcidiopsidales</taxon>
        <taxon>Chroococcidiopsidaceae</taxon>
        <taxon>Chroococcidiopsis</taxon>
    </lineage>
</organism>
<dbReference type="InParanoid" id="K9TZY8"/>
<sequence length="242" mass="27721">MKHPYHTQGVYLVAWLHGNDAVQVLSDSVTLYNLSQMRGINAVLSRIPKSFSGVYAWYRGFEINSAAQENPEIFVSFILSELYKDHCAPRAARLPPSHKVLLQAETSLSKEKESILRRLAINQSFRELVLMLLDNALLFQQPLYIGKATNLYVRIHNHLREGSLLRERLRIAGHSIDRCRLITVATSNDLLSLKRENVNIEDEYDTDISDESDSEFAEVDIENLLEDLLSRLFIPSFTLRYG</sequence>
<dbReference type="RefSeq" id="WP_015154697.1">
    <property type="nucleotide sequence ID" value="NC_019695.1"/>
</dbReference>
<accession>K9TZY8</accession>
<dbReference type="AlphaFoldDB" id="K9TZY8"/>
<dbReference type="PATRIC" id="fig|251229.3.peg.3130"/>
<dbReference type="CDD" id="cd00719">
    <property type="entry name" value="GIY-YIG_SF"/>
    <property type="match status" value="1"/>
</dbReference>
<evidence type="ECO:0000313" key="2">
    <source>
        <dbReference type="Proteomes" id="UP000010384"/>
    </source>
</evidence>
<proteinExistence type="predicted"/>